<sequence>MPRHPRPSPRASAPRRHRGFTLVEVMVALLIMAVLTTMAWQGIDGLMRAREGAERSGEVALRLGTVMAQWEQDLTQIQQSNAAPGLKFDGASLRMTRRGPGGIQLVVWTLQEGTWYRWAAPPVTRIQDLQEWWIRSQQWAAIRGDALKMLEQVETQQVYFFRGNAWSNAQSTGDVEQPPSPPPDGGGGTQIGGENEALPTGVRLVLKLPTGLLTRDLLVRPSQ</sequence>
<keyword evidence="2" id="KW-1003">Cell membrane</keyword>
<evidence type="ECO:0000256" key="5">
    <source>
        <dbReference type="ARBA" id="ARBA00022692"/>
    </source>
</evidence>
<dbReference type="InterPro" id="IPR051621">
    <property type="entry name" value="T2SS_protein_J"/>
</dbReference>
<keyword evidence="11" id="KW-1185">Reference proteome</keyword>
<evidence type="ECO:0000256" key="3">
    <source>
        <dbReference type="ARBA" id="ARBA00022481"/>
    </source>
</evidence>
<reference evidence="10 11" key="1">
    <citation type="submission" date="2024-04" db="EMBL/GenBank/DDBJ databases">
        <title>Novel species of the genus Ideonella isolated from streams.</title>
        <authorList>
            <person name="Lu H."/>
        </authorList>
    </citation>
    <scope>NUCLEOTIDE SEQUENCE [LARGE SCALE GENOMIC DNA]</scope>
    <source>
        <strain evidence="10 11">DXS29W</strain>
    </source>
</reference>
<evidence type="ECO:0000256" key="8">
    <source>
        <dbReference type="SAM" id="MobiDB-lite"/>
    </source>
</evidence>
<evidence type="ECO:0000313" key="10">
    <source>
        <dbReference type="EMBL" id="MEK8032174.1"/>
    </source>
</evidence>
<dbReference type="PANTHER" id="PTHR39583">
    <property type="entry name" value="TYPE II SECRETION SYSTEM PROTEIN J-RELATED"/>
    <property type="match status" value="1"/>
</dbReference>
<dbReference type="InterPro" id="IPR045584">
    <property type="entry name" value="Pilin-like"/>
</dbReference>
<keyword evidence="4" id="KW-0997">Cell inner membrane</keyword>
<feature type="transmembrane region" description="Helical" evidence="9">
    <location>
        <begin position="20"/>
        <end position="40"/>
    </location>
</feature>
<comment type="subcellular location">
    <subcellularLocation>
        <location evidence="1">Cell inner membrane</location>
        <topology evidence="1">Single-pass membrane protein</topology>
    </subcellularLocation>
</comment>
<organism evidence="10 11">
    <name type="scientific">Ideonella lacteola</name>
    <dbReference type="NCBI Taxonomy" id="2984193"/>
    <lineage>
        <taxon>Bacteria</taxon>
        <taxon>Pseudomonadati</taxon>
        <taxon>Pseudomonadota</taxon>
        <taxon>Betaproteobacteria</taxon>
        <taxon>Burkholderiales</taxon>
        <taxon>Sphaerotilaceae</taxon>
        <taxon>Ideonella</taxon>
    </lineage>
</organism>
<dbReference type="PROSITE" id="PS00409">
    <property type="entry name" value="PROKAR_NTER_METHYL"/>
    <property type="match status" value="1"/>
</dbReference>
<keyword evidence="3" id="KW-0488">Methylation</keyword>
<evidence type="ECO:0000313" key="11">
    <source>
        <dbReference type="Proteomes" id="UP001371218"/>
    </source>
</evidence>
<dbReference type="NCBIfam" id="TIGR02532">
    <property type="entry name" value="IV_pilin_GFxxxE"/>
    <property type="match status" value="1"/>
</dbReference>
<name>A0ABU9BSS2_9BURK</name>
<evidence type="ECO:0000256" key="1">
    <source>
        <dbReference type="ARBA" id="ARBA00004377"/>
    </source>
</evidence>
<evidence type="ECO:0000256" key="2">
    <source>
        <dbReference type="ARBA" id="ARBA00022475"/>
    </source>
</evidence>
<proteinExistence type="predicted"/>
<evidence type="ECO:0000256" key="9">
    <source>
        <dbReference type="SAM" id="Phobius"/>
    </source>
</evidence>
<dbReference type="RefSeq" id="WP_341426587.1">
    <property type="nucleotide sequence ID" value="NZ_JBBUTG010000009.1"/>
</dbReference>
<comment type="caution">
    <text evidence="10">The sequence shown here is derived from an EMBL/GenBank/DDBJ whole genome shotgun (WGS) entry which is preliminary data.</text>
</comment>
<evidence type="ECO:0000256" key="6">
    <source>
        <dbReference type="ARBA" id="ARBA00022989"/>
    </source>
</evidence>
<keyword evidence="5 9" id="KW-0812">Transmembrane</keyword>
<protein>
    <submittedName>
        <fullName evidence="10">Prepilin-type N-terminal cleavage/methylation domain-containing protein</fullName>
    </submittedName>
</protein>
<dbReference type="Proteomes" id="UP001371218">
    <property type="component" value="Unassembled WGS sequence"/>
</dbReference>
<dbReference type="Pfam" id="PF07963">
    <property type="entry name" value="N_methyl"/>
    <property type="match status" value="1"/>
</dbReference>
<dbReference type="EMBL" id="JBBUTG010000009">
    <property type="protein sequence ID" value="MEK8032174.1"/>
    <property type="molecule type" value="Genomic_DNA"/>
</dbReference>
<dbReference type="SUPFAM" id="SSF54523">
    <property type="entry name" value="Pili subunits"/>
    <property type="match status" value="1"/>
</dbReference>
<keyword evidence="6 9" id="KW-1133">Transmembrane helix</keyword>
<keyword evidence="7 9" id="KW-0472">Membrane</keyword>
<feature type="region of interest" description="Disordered" evidence="8">
    <location>
        <begin position="170"/>
        <end position="195"/>
    </location>
</feature>
<evidence type="ECO:0000256" key="7">
    <source>
        <dbReference type="ARBA" id="ARBA00023136"/>
    </source>
</evidence>
<accession>A0ABU9BSS2</accession>
<dbReference type="InterPro" id="IPR012902">
    <property type="entry name" value="N_methyl_site"/>
</dbReference>
<dbReference type="PANTHER" id="PTHR39583:SF2">
    <property type="entry name" value="TYPE II SECRETION SYSTEM PROTEIN J"/>
    <property type="match status" value="1"/>
</dbReference>
<evidence type="ECO:0000256" key="4">
    <source>
        <dbReference type="ARBA" id="ARBA00022519"/>
    </source>
</evidence>
<gene>
    <name evidence="10" type="ORF">AACH06_15205</name>
</gene>